<feature type="transmembrane region" description="Helical" evidence="5">
    <location>
        <begin position="163"/>
        <end position="189"/>
    </location>
</feature>
<keyword evidence="2 5" id="KW-0812">Transmembrane</keyword>
<keyword evidence="3 5" id="KW-1133">Transmembrane helix</keyword>
<dbReference type="InterPro" id="IPR004710">
    <property type="entry name" value="Bilac:Na_transpt"/>
</dbReference>
<dbReference type="Gene3D" id="1.20.1530.20">
    <property type="match status" value="1"/>
</dbReference>
<comment type="caution">
    <text evidence="6">The sequence shown here is derived from an EMBL/GenBank/DDBJ whole genome shotgun (WGS) entry which is preliminary data.</text>
</comment>
<evidence type="ECO:0000256" key="1">
    <source>
        <dbReference type="ARBA" id="ARBA00004141"/>
    </source>
</evidence>
<dbReference type="InterPro" id="IPR002657">
    <property type="entry name" value="BilAc:Na_symport/Acr3"/>
</dbReference>
<feature type="transmembrane region" description="Helical" evidence="5">
    <location>
        <begin position="42"/>
        <end position="62"/>
    </location>
</feature>
<name>A0ABS2SIM0_9MICO</name>
<dbReference type="RefSeq" id="WP_239530359.1">
    <property type="nucleotide sequence ID" value="NZ_JAFBCP010000001.1"/>
</dbReference>
<comment type="subcellular location">
    <subcellularLocation>
        <location evidence="1">Membrane</location>
        <topology evidence="1">Multi-pass membrane protein</topology>
    </subcellularLocation>
</comment>
<dbReference type="PANTHER" id="PTHR10361:SF28">
    <property type="entry name" value="P3 PROTEIN-RELATED"/>
    <property type="match status" value="1"/>
</dbReference>
<feature type="transmembrane region" description="Helical" evidence="5">
    <location>
        <begin position="227"/>
        <end position="255"/>
    </location>
</feature>
<feature type="transmembrane region" description="Helical" evidence="5">
    <location>
        <begin position="104"/>
        <end position="126"/>
    </location>
</feature>
<evidence type="ECO:0000256" key="5">
    <source>
        <dbReference type="SAM" id="Phobius"/>
    </source>
</evidence>
<protein>
    <submittedName>
        <fullName evidence="6">BASS family bile acid:Na+ symporter</fullName>
    </submittedName>
</protein>
<accession>A0ABS2SIM0</accession>
<dbReference type="PANTHER" id="PTHR10361">
    <property type="entry name" value="SODIUM-BILE ACID COTRANSPORTER"/>
    <property type="match status" value="1"/>
</dbReference>
<gene>
    <name evidence="6" type="ORF">JOE56_000797</name>
</gene>
<dbReference type="InterPro" id="IPR038770">
    <property type="entry name" value="Na+/solute_symporter_sf"/>
</dbReference>
<keyword evidence="7" id="KW-1185">Reference proteome</keyword>
<dbReference type="Proteomes" id="UP000809290">
    <property type="component" value="Unassembled WGS sequence"/>
</dbReference>
<evidence type="ECO:0000256" key="3">
    <source>
        <dbReference type="ARBA" id="ARBA00022989"/>
    </source>
</evidence>
<sequence length="329" mass="33935">MSTSSMNPQEQRSARVAVTVFPALVVVAGVFGFLLPEVVTPLAPSVTWLLGGVMFFMGLTLTVPDFTQIVKKPWIAIVGVVAQYLFMPLAGWLVAVLLGLPPELAAGVILVGCAPGGTASNVVTYLARGDVALSVSVTTLSTLIAPLATPALTLMFAGQYMDVSFATMMMSIVKTVLVPVIAGVVIRVLADKFIQKISPVLPWLSALTIALIVAVVVGGSADKLVSAGATVLLAVVLHNSIGLAVGFATGVAVGLSSTQRRALTFEVGLQNSGLAATLATTYISPLAALPGAVFSVWHNVSGAILAAIFARQPVEVTPRETKSEITSEA</sequence>
<feature type="transmembrane region" description="Helical" evidence="5">
    <location>
        <begin position="133"/>
        <end position="157"/>
    </location>
</feature>
<evidence type="ECO:0000256" key="2">
    <source>
        <dbReference type="ARBA" id="ARBA00022692"/>
    </source>
</evidence>
<dbReference type="Pfam" id="PF01758">
    <property type="entry name" value="SBF"/>
    <property type="match status" value="1"/>
</dbReference>
<organism evidence="6 7">
    <name type="scientific">Brevibacterium paucivorans</name>
    <dbReference type="NCBI Taxonomy" id="170994"/>
    <lineage>
        <taxon>Bacteria</taxon>
        <taxon>Bacillati</taxon>
        <taxon>Actinomycetota</taxon>
        <taxon>Actinomycetes</taxon>
        <taxon>Micrococcales</taxon>
        <taxon>Brevibacteriaceae</taxon>
        <taxon>Brevibacterium</taxon>
    </lineage>
</organism>
<evidence type="ECO:0000313" key="6">
    <source>
        <dbReference type="EMBL" id="MBM7816103.1"/>
    </source>
</evidence>
<dbReference type="EMBL" id="JAFBCP010000001">
    <property type="protein sequence ID" value="MBM7816103.1"/>
    <property type="molecule type" value="Genomic_DNA"/>
</dbReference>
<proteinExistence type="predicted"/>
<feature type="transmembrane region" description="Helical" evidence="5">
    <location>
        <begin position="74"/>
        <end position="98"/>
    </location>
</feature>
<feature type="transmembrane region" description="Helical" evidence="5">
    <location>
        <begin position="201"/>
        <end position="221"/>
    </location>
</feature>
<reference evidence="6 7" key="1">
    <citation type="submission" date="2021-01" db="EMBL/GenBank/DDBJ databases">
        <title>Sequencing the genomes of 1000 actinobacteria strains.</title>
        <authorList>
            <person name="Klenk H.-P."/>
        </authorList>
    </citation>
    <scope>NUCLEOTIDE SEQUENCE [LARGE SCALE GENOMIC DNA]</scope>
    <source>
        <strain evidence="6 7">DSM 13657</strain>
    </source>
</reference>
<feature type="transmembrane region" description="Helical" evidence="5">
    <location>
        <begin position="16"/>
        <end position="36"/>
    </location>
</feature>
<evidence type="ECO:0000313" key="7">
    <source>
        <dbReference type="Proteomes" id="UP000809290"/>
    </source>
</evidence>
<evidence type="ECO:0000256" key="4">
    <source>
        <dbReference type="ARBA" id="ARBA00023136"/>
    </source>
</evidence>
<keyword evidence="4 5" id="KW-0472">Membrane</keyword>